<gene>
    <name evidence="2" type="ORF">GBAR_LOCUS12367</name>
</gene>
<proteinExistence type="predicted"/>
<evidence type="ECO:0000313" key="2">
    <source>
        <dbReference type="EMBL" id="CAI8020718.1"/>
    </source>
</evidence>
<dbReference type="Proteomes" id="UP001174909">
    <property type="component" value="Unassembled WGS sequence"/>
</dbReference>
<feature type="compositionally biased region" description="Basic residues" evidence="1">
    <location>
        <begin position="519"/>
        <end position="550"/>
    </location>
</feature>
<organism evidence="2 3">
    <name type="scientific">Geodia barretti</name>
    <name type="common">Barrett's horny sponge</name>
    <dbReference type="NCBI Taxonomy" id="519541"/>
    <lineage>
        <taxon>Eukaryota</taxon>
        <taxon>Metazoa</taxon>
        <taxon>Porifera</taxon>
        <taxon>Demospongiae</taxon>
        <taxon>Heteroscleromorpha</taxon>
        <taxon>Tetractinellida</taxon>
        <taxon>Astrophorina</taxon>
        <taxon>Geodiidae</taxon>
        <taxon>Geodia</taxon>
    </lineage>
</organism>
<dbReference type="EMBL" id="CASHTH010001843">
    <property type="protein sequence ID" value="CAI8020718.1"/>
    <property type="molecule type" value="Genomic_DNA"/>
</dbReference>
<evidence type="ECO:0000313" key="3">
    <source>
        <dbReference type="Proteomes" id="UP001174909"/>
    </source>
</evidence>
<dbReference type="PANTHER" id="PTHR21402:SF10">
    <property type="entry name" value="U11_U12 SMALL NUCLEAR RIBONUCLEOPROTEIN 48 KDA PROTEIN"/>
    <property type="match status" value="1"/>
</dbReference>
<reference evidence="2" key="1">
    <citation type="submission" date="2023-03" db="EMBL/GenBank/DDBJ databases">
        <authorList>
            <person name="Steffen K."/>
            <person name="Cardenas P."/>
        </authorList>
    </citation>
    <scope>NUCLEOTIDE SEQUENCE</scope>
</reference>
<keyword evidence="3" id="KW-1185">Reference proteome</keyword>
<feature type="region of interest" description="Disordered" evidence="1">
    <location>
        <begin position="373"/>
        <end position="414"/>
    </location>
</feature>
<accession>A0AA35S158</accession>
<dbReference type="GO" id="GO:0008270">
    <property type="term" value="F:zinc ion binding"/>
    <property type="evidence" value="ECO:0007669"/>
    <property type="project" value="UniProtKB-KW"/>
</dbReference>
<feature type="compositionally biased region" description="Basic and acidic residues" evidence="1">
    <location>
        <begin position="551"/>
        <end position="571"/>
    </location>
</feature>
<feature type="compositionally biased region" description="Basic and acidic residues" evidence="1">
    <location>
        <begin position="375"/>
        <end position="387"/>
    </location>
</feature>
<feature type="compositionally biased region" description="Basic and acidic residues" evidence="1">
    <location>
        <begin position="448"/>
        <end position="507"/>
    </location>
</feature>
<keyword evidence="2" id="KW-0687">Ribonucleoprotein</keyword>
<name>A0AA35S158_GEOBA</name>
<comment type="caution">
    <text evidence="2">The sequence shown here is derived from an EMBL/GenBank/DDBJ whole genome shotgun (WGS) entry which is preliminary data.</text>
</comment>
<dbReference type="GO" id="GO:1990904">
    <property type="term" value="C:ribonucleoprotein complex"/>
    <property type="evidence" value="ECO:0007669"/>
    <property type="project" value="UniProtKB-KW"/>
</dbReference>
<feature type="region of interest" description="Disordered" evidence="1">
    <location>
        <begin position="448"/>
        <end position="586"/>
    </location>
</feature>
<dbReference type="PANTHER" id="PTHR21402">
    <property type="entry name" value="GAMETOCYTE SPECIFIC FACTOR 1-RELATED"/>
    <property type="match status" value="1"/>
</dbReference>
<sequence>MMARHDELSALKLFIEEQQHWLDSVLETLGWNKESLEQGQPCLMQCPYNDHHFVAKSSVEKHKPKCRYVVVGVTTDNEVVSEKGTSNSTFVNIDSSIVQAVKKYAATTAENRGSESVQPTQQRRDYIDQSDVVVESHDVGVSSLESQTVTPPDLMAQGPLHTIRYIKAWPLVPADFVDISSGSLNPVEVKAWLFTNLPDKHIYSSQLGGEIQAAETIVQTLTSQPSLSPDTLTKQLAPLLGQQCRPFVLRLWKFLHTVALQRQHTILDYVVGELTPLPQAAITFLNSKGGTSERAAEVESLAGKMKAMAVEDGRPSSPLPPLPMECVPHILTPQERSLLYDYVVEVGGTVAGSQSKDPSLYRDDAAAIKAKLKQQAREESEKSEGGRGGRVSLHQMKKERDYRRRRQKYRARNVHITRRTPAQVMRDIINARMLEISNSAAASVAIEHRSPTHHEHQSKERGETDEPKLSREPTKTDLPSPEREQEEKKQRRDSRSSHKHCGDRGSSFKESSGGTKGKEKSRRHSRRSRSRERVGSRKRSRSASRARRHSGHSESRERDRHKGRTSRDSVKRVLSVAESRDKYRHS</sequence>
<evidence type="ECO:0000256" key="1">
    <source>
        <dbReference type="SAM" id="MobiDB-lite"/>
    </source>
</evidence>
<dbReference type="InterPro" id="IPR051591">
    <property type="entry name" value="UPF0224_FAM112_RNA_Proc"/>
</dbReference>
<feature type="compositionally biased region" description="Basic residues" evidence="1">
    <location>
        <begin position="403"/>
        <end position="414"/>
    </location>
</feature>
<protein>
    <submittedName>
        <fullName evidence="2">U11/U12 small nuclear ribonucleoprotein 48 kDa protein</fullName>
    </submittedName>
</protein>
<dbReference type="AlphaFoldDB" id="A0AA35S158"/>